<evidence type="ECO:0000256" key="4">
    <source>
        <dbReference type="ARBA" id="ARBA00022475"/>
    </source>
</evidence>
<dbReference type="Proteomes" id="UP000199455">
    <property type="component" value="Unassembled WGS sequence"/>
</dbReference>
<accession>A0A1G7AES4</accession>
<feature type="transmembrane region" description="Helical" evidence="12">
    <location>
        <begin position="231"/>
        <end position="250"/>
    </location>
</feature>
<evidence type="ECO:0000256" key="3">
    <source>
        <dbReference type="ARBA" id="ARBA00022448"/>
    </source>
</evidence>
<evidence type="ECO:0000313" key="14">
    <source>
        <dbReference type="Proteomes" id="UP000199455"/>
    </source>
</evidence>
<evidence type="ECO:0000256" key="10">
    <source>
        <dbReference type="ARBA" id="ARBA00023201"/>
    </source>
</evidence>
<keyword evidence="5 12" id="KW-0812">Transmembrane</keyword>
<feature type="transmembrane region" description="Helical" evidence="12">
    <location>
        <begin position="404"/>
        <end position="426"/>
    </location>
</feature>
<evidence type="ECO:0000256" key="8">
    <source>
        <dbReference type="ARBA" id="ARBA00023065"/>
    </source>
</evidence>
<keyword evidence="3" id="KW-0813">Transport</keyword>
<organism evidence="13 14">
    <name type="scientific">Pedobacter soli</name>
    <dbReference type="NCBI Taxonomy" id="390242"/>
    <lineage>
        <taxon>Bacteria</taxon>
        <taxon>Pseudomonadati</taxon>
        <taxon>Bacteroidota</taxon>
        <taxon>Sphingobacteriia</taxon>
        <taxon>Sphingobacteriales</taxon>
        <taxon>Sphingobacteriaceae</taxon>
        <taxon>Pedobacter</taxon>
    </lineage>
</organism>
<comment type="subcellular location">
    <subcellularLocation>
        <location evidence="1">Cell membrane</location>
        <topology evidence="1">Multi-pass membrane protein</topology>
    </subcellularLocation>
</comment>
<protein>
    <submittedName>
        <fullName evidence="13">Transporter, SSS family</fullName>
    </submittedName>
</protein>
<keyword evidence="7" id="KW-0915">Sodium</keyword>
<dbReference type="STRING" id="390242.SAMN04488024_11239"/>
<evidence type="ECO:0000256" key="7">
    <source>
        <dbReference type="ARBA" id="ARBA00023053"/>
    </source>
</evidence>
<evidence type="ECO:0000256" key="6">
    <source>
        <dbReference type="ARBA" id="ARBA00022989"/>
    </source>
</evidence>
<keyword evidence="10" id="KW-0739">Sodium transport</keyword>
<feature type="transmembrane region" description="Helical" evidence="12">
    <location>
        <begin position="460"/>
        <end position="480"/>
    </location>
</feature>
<evidence type="ECO:0000256" key="11">
    <source>
        <dbReference type="RuleBase" id="RU362091"/>
    </source>
</evidence>
<feature type="transmembrane region" description="Helical" evidence="12">
    <location>
        <begin position="42"/>
        <end position="62"/>
    </location>
</feature>
<proteinExistence type="inferred from homology"/>
<feature type="transmembrane region" description="Helical" evidence="12">
    <location>
        <begin position="116"/>
        <end position="136"/>
    </location>
</feature>
<gene>
    <name evidence="13" type="ORF">SAMN04488024_11239</name>
</gene>
<feature type="transmembrane region" description="Helical" evidence="12">
    <location>
        <begin position="179"/>
        <end position="196"/>
    </location>
</feature>
<dbReference type="Gene3D" id="1.20.1730.10">
    <property type="entry name" value="Sodium/glucose cotransporter"/>
    <property type="match status" value="1"/>
</dbReference>
<feature type="transmembrane region" description="Helical" evidence="12">
    <location>
        <begin position="6"/>
        <end position="22"/>
    </location>
</feature>
<feature type="transmembrane region" description="Helical" evidence="12">
    <location>
        <begin position="148"/>
        <end position="167"/>
    </location>
</feature>
<feature type="transmembrane region" description="Helical" evidence="12">
    <location>
        <begin position="511"/>
        <end position="529"/>
    </location>
</feature>
<keyword evidence="4" id="KW-1003">Cell membrane</keyword>
<keyword evidence="14" id="KW-1185">Reference proteome</keyword>
<dbReference type="GO" id="GO:0005886">
    <property type="term" value="C:plasma membrane"/>
    <property type="evidence" value="ECO:0007669"/>
    <property type="project" value="UniProtKB-SubCell"/>
</dbReference>
<dbReference type="PANTHER" id="PTHR42985:SF40">
    <property type="entry name" value="LD47995P-RELATED"/>
    <property type="match status" value="1"/>
</dbReference>
<keyword evidence="9 12" id="KW-0472">Membrane</keyword>
<evidence type="ECO:0000256" key="9">
    <source>
        <dbReference type="ARBA" id="ARBA00023136"/>
    </source>
</evidence>
<keyword evidence="8" id="KW-0406">Ion transport</keyword>
<evidence type="ECO:0000313" key="13">
    <source>
        <dbReference type="EMBL" id="SDE12515.1"/>
    </source>
</evidence>
<dbReference type="GO" id="GO:0006814">
    <property type="term" value="P:sodium ion transport"/>
    <property type="evidence" value="ECO:0007669"/>
    <property type="project" value="UniProtKB-KW"/>
</dbReference>
<reference evidence="14" key="1">
    <citation type="submission" date="2016-10" db="EMBL/GenBank/DDBJ databases">
        <authorList>
            <person name="Varghese N."/>
            <person name="Submissions S."/>
        </authorList>
    </citation>
    <scope>NUCLEOTIDE SEQUENCE [LARGE SCALE GENOMIC DNA]</scope>
    <source>
        <strain evidence="14">DSM 18609</strain>
    </source>
</reference>
<dbReference type="PROSITE" id="PS50283">
    <property type="entry name" value="NA_SOLUT_SYMP_3"/>
    <property type="match status" value="1"/>
</dbReference>
<keyword evidence="6 12" id="KW-1133">Transmembrane helix</keyword>
<evidence type="ECO:0000256" key="2">
    <source>
        <dbReference type="ARBA" id="ARBA00006434"/>
    </source>
</evidence>
<dbReference type="RefSeq" id="WP_090771980.1">
    <property type="nucleotide sequence ID" value="NZ_FMZH01000012.1"/>
</dbReference>
<dbReference type="GO" id="GO:0015293">
    <property type="term" value="F:symporter activity"/>
    <property type="evidence" value="ECO:0007669"/>
    <property type="project" value="TreeGrafter"/>
</dbReference>
<feature type="transmembrane region" description="Helical" evidence="12">
    <location>
        <begin position="486"/>
        <end position="504"/>
    </location>
</feature>
<dbReference type="InterPro" id="IPR038377">
    <property type="entry name" value="Na/Glc_symporter_sf"/>
</dbReference>
<feature type="transmembrane region" description="Helical" evidence="12">
    <location>
        <begin position="535"/>
        <end position="555"/>
    </location>
</feature>
<dbReference type="PANTHER" id="PTHR42985">
    <property type="entry name" value="SODIUM-COUPLED MONOCARBOXYLATE TRANSPORTER"/>
    <property type="match status" value="1"/>
</dbReference>
<evidence type="ECO:0000256" key="5">
    <source>
        <dbReference type="ARBA" id="ARBA00022692"/>
    </source>
</evidence>
<dbReference type="InterPro" id="IPR051163">
    <property type="entry name" value="Sodium:Solute_Symporter_SSF"/>
</dbReference>
<feature type="transmembrane region" description="Helical" evidence="12">
    <location>
        <begin position="74"/>
        <end position="95"/>
    </location>
</feature>
<evidence type="ECO:0000256" key="12">
    <source>
        <dbReference type="SAM" id="Phobius"/>
    </source>
</evidence>
<dbReference type="EMBL" id="FMZH01000012">
    <property type="protein sequence ID" value="SDE12515.1"/>
    <property type="molecule type" value="Genomic_DNA"/>
</dbReference>
<feature type="transmembrane region" description="Helical" evidence="12">
    <location>
        <begin position="271"/>
        <end position="296"/>
    </location>
</feature>
<dbReference type="InterPro" id="IPR001734">
    <property type="entry name" value="Na/solute_symporter"/>
</dbReference>
<comment type="similarity">
    <text evidence="2 11">Belongs to the sodium:solute symporter (SSF) (TC 2.A.21) family.</text>
</comment>
<name>A0A1G7AES4_9SPHI</name>
<sequence>MSNIDWAVLIFTLFAVVAYGVFIGRGQKNNASYLKADNKMPWYIVLLGIMATQASAITFLSAPGQAYTDGMRFVQYYFGLPLAMIVICITFIPIFQKLNVYTAYEYLENRFDKKTRVLTSLLFLFSRGLSTGISIYAPSIILSSVLNWNIYLTNILTGGILLIYTYVGGAKAIAHTQKLQFLIILGTMAFAGYLLIQHMPDGIGFKDALYLAGKSGKLNVITTEFDWKDKYNIWSGLIGGFFLALSYFGTDQSQVGRYITAKDNTNAKMGLLLNGLVKIPMQFAILLIGALLFAFFSLKPAPIYFNERSYQFLKEKSPQQAADFEKEHNVLEQQFTRQSRAILAEKDKQSPLLDASIADFRATQSKVKDLHTRVEEAINQSNYNAEKTDTNYIFLYFVKNTLPVGMVGLLFAVIFLASWGSISAALNSLAACSLKDVHLIFGTKAADDETELKYSRLHTLGWGVFSIAVAMFATQMGSLIEAVNVLGSLFYGPILGIFLVAFYFKKIDGPLVFVAAILAEIVVVAVYEFDIVSFLWLNVIGAAAVIGFSLLGLLFHKPKAVVSQ</sequence>
<evidence type="ECO:0000256" key="1">
    <source>
        <dbReference type="ARBA" id="ARBA00004651"/>
    </source>
</evidence>
<dbReference type="Pfam" id="PF00474">
    <property type="entry name" value="SSF"/>
    <property type="match status" value="2"/>
</dbReference>
<dbReference type="AlphaFoldDB" id="A0A1G7AES4"/>
<dbReference type="CDD" id="cd11494">
    <property type="entry name" value="SLC5sbd_NIS-like_u2"/>
    <property type="match status" value="1"/>
</dbReference>